<dbReference type="InterPro" id="IPR002645">
    <property type="entry name" value="STAS_dom"/>
</dbReference>
<keyword evidence="8" id="KW-1185">Reference proteome</keyword>
<evidence type="ECO:0000256" key="2">
    <source>
        <dbReference type="RuleBase" id="RU003749"/>
    </source>
</evidence>
<evidence type="ECO:0000256" key="1">
    <source>
        <dbReference type="ARBA" id="ARBA00009013"/>
    </source>
</evidence>
<evidence type="ECO:0000313" key="6">
    <source>
        <dbReference type="EMBL" id="QEV57906.1"/>
    </source>
</evidence>
<dbReference type="RefSeq" id="WP_150509112.1">
    <property type="nucleotide sequence ID" value="NZ_BMSQ01000003.1"/>
</dbReference>
<dbReference type="InterPro" id="IPR036513">
    <property type="entry name" value="STAS_dom_sf"/>
</dbReference>
<name>A0A5P2X5R1_STRST</name>
<dbReference type="KEGG" id="sspb:CP982_03595"/>
<reference evidence="6 7" key="1">
    <citation type="submission" date="2017-09" db="EMBL/GenBank/DDBJ databases">
        <authorList>
            <person name="Lee N."/>
            <person name="Cho B.-K."/>
        </authorList>
    </citation>
    <scope>NUCLEOTIDE SEQUENCE [LARGE SCALE GENOMIC DNA]</scope>
    <source>
        <strain evidence="6 7">ATCC 27465</strain>
    </source>
</reference>
<dbReference type="Proteomes" id="UP000549009">
    <property type="component" value="Unassembled WGS sequence"/>
</dbReference>
<dbReference type="PANTHER" id="PTHR33495:SF2">
    <property type="entry name" value="ANTI-SIGMA FACTOR ANTAGONIST TM_1081-RELATED"/>
    <property type="match status" value="1"/>
</dbReference>
<accession>A0A5P2X5R1</accession>
<feature type="domain" description="STAS" evidence="4">
    <location>
        <begin position="24"/>
        <end position="133"/>
    </location>
</feature>
<dbReference type="AlphaFoldDB" id="A0A5P2X5R1"/>
<sequence>MSEPWQQDILRRRPALPVSRRTGWSSRSRVLAGHTVVELRGEIDLDADAELRLYLDGMTCRPFVRLVVDLRPVTFIDCVGLSLLVRAHRRVRERAGRLLLVGSDPLLLRTLRITGLDRPLPAHPTLDHALAAGEASPPAVEDVMGATGSEGPSVVSQGYGETPQDPTV</sequence>
<dbReference type="Gene3D" id="3.30.750.24">
    <property type="entry name" value="STAS domain"/>
    <property type="match status" value="1"/>
</dbReference>
<dbReference type="Pfam" id="PF01740">
    <property type="entry name" value="STAS"/>
    <property type="match status" value="1"/>
</dbReference>
<dbReference type="EMBL" id="CP023690">
    <property type="protein sequence ID" value="QEV57906.1"/>
    <property type="molecule type" value="Genomic_DNA"/>
</dbReference>
<comment type="similarity">
    <text evidence="1 2">Belongs to the anti-sigma-factor antagonist family.</text>
</comment>
<feature type="region of interest" description="Disordered" evidence="3">
    <location>
        <begin position="134"/>
        <end position="168"/>
    </location>
</feature>
<evidence type="ECO:0000256" key="3">
    <source>
        <dbReference type="SAM" id="MobiDB-lite"/>
    </source>
</evidence>
<dbReference type="SUPFAM" id="SSF52091">
    <property type="entry name" value="SpoIIaa-like"/>
    <property type="match status" value="1"/>
</dbReference>
<dbReference type="NCBIfam" id="TIGR00377">
    <property type="entry name" value="ant_ant_sig"/>
    <property type="match status" value="1"/>
</dbReference>
<protein>
    <recommendedName>
        <fullName evidence="2">Anti-sigma factor antagonist</fullName>
    </recommendedName>
</protein>
<dbReference type="InterPro" id="IPR003658">
    <property type="entry name" value="Anti-sigma_ant"/>
</dbReference>
<gene>
    <name evidence="6" type="ORF">CP982_03595</name>
    <name evidence="5" type="ORF">FHS40_000161</name>
</gene>
<evidence type="ECO:0000313" key="8">
    <source>
        <dbReference type="Proteomes" id="UP000549009"/>
    </source>
</evidence>
<organism evidence="6 7">
    <name type="scientific">Streptomyces spectabilis</name>
    <dbReference type="NCBI Taxonomy" id="68270"/>
    <lineage>
        <taxon>Bacteria</taxon>
        <taxon>Bacillati</taxon>
        <taxon>Actinomycetota</taxon>
        <taxon>Actinomycetes</taxon>
        <taxon>Kitasatosporales</taxon>
        <taxon>Streptomycetaceae</taxon>
        <taxon>Streptomyces</taxon>
    </lineage>
</organism>
<reference evidence="5 8" key="2">
    <citation type="submission" date="2020-08" db="EMBL/GenBank/DDBJ databases">
        <title>Genomic Encyclopedia of Type Strains, Phase III (KMG-III): the genomes of soil and plant-associated and newly described type strains.</title>
        <authorList>
            <person name="Whitman W."/>
        </authorList>
    </citation>
    <scope>NUCLEOTIDE SEQUENCE [LARGE SCALE GENOMIC DNA]</scope>
    <source>
        <strain evidence="5 8">CECT 3146</strain>
    </source>
</reference>
<proteinExistence type="inferred from homology"/>
<dbReference type="OrthoDB" id="4284170at2"/>
<evidence type="ECO:0000313" key="7">
    <source>
        <dbReference type="Proteomes" id="UP000326505"/>
    </source>
</evidence>
<dbReference type="Proteomes" id="UP000326505">
    <property type="component" value="Chromosome"/>
</dbReference>
<dbReference type="EMBL" id="JACHJD010000001">
    <property type="protein sequence ID" value="MBB5101108.1"/>
    <property type="molecule type" value="Genomic_DNA"/>
</dbReference>
<evidence type="ECO:0000259" key="4">
    <source>
        <dbReference type="PROSITE" id="PS50801"/>
    </source>
</evidence>
<dbReference type="GO" id="GO:0043856">
    <property type="term" value="F:anti-sigma factor antagonist activity"/>
    <property type="evidence" value="ECO:0007669"/>
    <property type="project" value="InterPro"/>
</dbReference>
<dbReference type="PROSITE" id="PS50801">
    <property type="entry name" value="STAS"/>
    <property type="match status" value="1"/>
</dbReference>
<dbReference type="PANTHER" id="PTHR33495">
    <property type="entry name" value="ANTI-SIGMA FACTOR ANTAGONIST TM_1081-RELATED-RELATED"/>
    <property type="match status" value="1"/>
</dbReference>
<evidence type="ECO:0000313" key="5">
    <source>
        <dbReference type="EMBL" id="MBB5101108.1"/>
    </source>
</evidence>
<dbReference type="CDD" id="cd07043">
    <property type="entry name" value="STAS_anti-anti-sigma_factors"/>
    <property type="match status" value="1"/>
</dbReference>